<comment type="caution">
    <text evidence="2">The sequence shown here is derived from an EMBL/GenBank/DDBJ whole genome shotgun (WGS) entry which is preliminary data.</text>
</comment>
<evidence type="ECO:0000313" key="3">
    <source>
        <dbReference type="Proteomes" id="UP001341840"/>
    </source>
</evidence>
<dbReference type="EMBL" id="JASCZI010182604">
    <property type="protein sequence ID" value="MED6188259.1"/>
    <property type="molecule type" value="Genomic_DNA"/>
</dbReference>
<proteinExistence type="predicted"/>
<keyword evidence="3" id="KW-1185">Reference proteome</keyword>
<evidence type="ECO:0000313" key="2">
    <source>
        <dbReference type="EMBL" id="MED6188259.1"/>
    </source>
</evidence>
<feature type="region of interest" description="Disordered" evidence="1">
    <location>
        <begin position="1"/>
        <end position="25"/>
    </location>
</feature>
<feature type="compositionally biased region" description="Low complexity" evidence="1">
    <location>
        <begin position="145"/>
        <end position="154"/>
    </location>
</feature>
<protein>
    <submittedName>
        <fullName evidence="2">Uncharacterized protein</fullName>
    </submittedName>
</protein>
<feature type="region of interest" description="Disordered" evidence="1">
    <location>
        <begin position="60"/>
        <end position="154"/>
    </location>
</feature>
<reference evidence="2 3" key="1">
    <citation type="journal article" date="2023" name="Plants (Basel)">
        <title>Bridging the Gap: Combining Genomics and Transcriptomics Approaches to Understand Stylosanthes scabra, an Orphan Legume from the Brazilian Caatinga.</title>
        <authorList>
            <person name="Ferreira-Neto J.R.C."/>
            <person name="da Silva M.D."/>
            <person name="Binneck E."/>
            <person name="de Melo N.F."/>
            <person name="da Silva R.H."/>
            <person name="de Melo A.L.T.M."/>
            <person name="Pandolfi V."/>
            <person name="Bustamante F.O."/>
            <person name="Brasileiro-Vidal A.C."/>
            <person name="Benko-Iseppon A.M."/>
        </authorList>
    </citation>
    <scope>NUCLEOTIDE SEQUENCE [LARGE SCALE GENOMIC DNA]</scope>
    <source>
        <tissue evidence="2">Leaves</tissue>
    </source>
</reference>
<dbReference type="Proteomes" id="UP001341840">
    <property type="component" value="Unassembled WGS sequence"/>
</dbReference>
<sequence>MPERKYMTRRGGSSQRGSFYHRGGYKSRNSIPSFFLPHTQINRPNLIPVQTTHHFFETFSQPSLMSTRPPPMARKTMVHRRLGRTTSPSSEYEPSPPPSQRGPRRRVASPELEPSPPGSSRGKRPLVEEEDSPPSPPAQPRRHGISSLLNLSEPPEPIILEPNSFKFSYENEPKMPFDPLCFLNHTNYAFYKFNVFPPHYSLVFSVY</sequence>
<accession>A0ABU6WSB5</accession>
<organism evidence="2 3">
    <name type="scientific">Stylosanthes scabra</name>
    <dbReference type="NCBI Taxonomy" id="79078"/>
    <lineage>
        <taxon>Eukaryota</taxon>
        <taxon>Viridiplantae</taxon>
        <taxon>Streptophyta</taxon>
        <taxon>Embryophyta</taxon>
        <taxon>Tracheophyta</taxon>
        <taxon>Spermatophyta</taxon>
        <taxon>Magnoliopsida</taxon>
        <taxon>eudicotyledons</taxon>
        <taxon>Gunneridae</taxon>
        <taxon>Pentapetalae</taxon>
        <taxon>rosids</taxon>
        <taxon>fabids</taxon>
        <taxon>Fabales</taxon>
        <taxon>Fabaceae</taxon>
        <taxon>Papilionoideae</taxon>
        <taxon>50 kb inversion clade</taxon>
        <taxon>dalbergioids sensu lato</taxon>
        <taxon>Dalbergieae</taxon>
        <taxon>Pterocarpus clade</taxon>
        <taxon>Stylosanthes</taxon>
    </lineage>
</organism>
<gene>
    <name evidence="2" type="ORF">PIB30_084257</name>
</gene>
<name>A0ABU6WSB5_9FABA</name>
<evidence type="ECO:0000256" key="1">
    <source>
        <dbReference type="SAM" id="MobiDB-lite"/>
    </source>
</evidence>